<name>A0A084ZNG9_9ENTR</name>
<dbReference type="OrthoDB" id="9771118at2"/>
<dbReference type="InterPro" id="IPR017740">
    <property type="entry name" value="TssA-like"/>
</dbReference>
<reference evidence="3" key="1">
    <citation type="submission" date="2014-05" db="EMBL/GenBank/DDBJ databases">
        <title>ATOL: Assembling a taxonomically balanced genome-scale reconstruction of the evolutionary history of the Enterobacteriaceae.</title>
        <authorList>
            <person name="Plunkett G. III"/>
            <person name="Neeno-Eckwall E.C."/>
            <person name="Glasner J.D."/>
            <person name="Perna N.T."/>
        </authorList>
    </citation>
    <scope>NUCLEOTIDE SEQUENCE [LARGE SCALE GENOMIC DNA]</scope>
    <source>
        <strain evidence="3">ATCC 49490</strain>
    </source>
</reference>
<comment type="caution">
    <text evidence="2">The sequence shown here is derived from an EMBL/GenBank/DDBJ whole genome shotgun (WGS) entry which is preliminary data.</text>
</comment>
<gene>
    <name evidence="2" type="ORF">GTGU_04340</name>
</gene>
<evidence type="ECO:0000259" key="1">
    <source>
        <dbReference type="Pfam" id="PF06812"/>
    </source>
</evidence>
<dbReference type="RefSeq" id="WP_038162277.1">
    <property type="nucleotide sequence ID" value="NZ_JMTB01000118.1"/>
</dbReference>
<proteinExistence type="predicted"/>
<sequence>MTIDTFSQEFYGVEFDPMYGEIESMLAQLDESSDPLAEAGAAPQVNWSLVAEQAKKMLEQCYDLRVALWLIRANMYLDCISAVYHGITELGQVLMSENNIAYPKSETGNSNEGHAAALGWLSAPQFIAELKSIKLTREHNYRLHDLINVDANSSAEYSYSSSSSILLAINTYYQQNGLPDFNEQLTAISQTLEQVEAYANQYSEGYLLDCHALRSFLTKALSQLKQQSAPVNLNEDDINEERSNIAGISGALLLDGGDANIRSRQEIILMLDRILDYFQRYEPSHPAPIFIRRSKQMIGMDFISIVEELLPESMNTLQQFTGNNNITAE</sequence>
<evidence type="ECO:0000313" key="3">
    <source>
        <dbReference type="Proteomes" id="UP000028630"/>
    </source>
</evidence>
<evidence type="ECO:0000313" key="2">
    <source>
        <dbReference type="EMBL" id="KFB99013.1"/>
    </source>
</evidence>
<organism evidence="2 3">
    <name type="scientific">Trabulsiella guamensis ATCC 49490</name>
    <dbReference type="NCBI Taxonomy" id="1005994"/>
    <lineage>
        <taxon>Bacteria</taxon>
        <taxon>Pseudomonadati</taxon>
        <taxon>Pseudomonadota</taxon>
        <taxon>Gammaproteobacteria</taxon>
        <taxon>Enterobacterales</taxon>
        <taxon>Enterobacteriaceae</taxon>
        <taxon>Trabulsiella</taxon>
    </lineage>
</organism>
<accession>A0A084ZNG9</accession>
<dbReference type="eggNOG" id="COG3515">
    <property type="taxonomic scope" value="Bacteria"/>
</dbReference>
<dbReference type="PANTHER" id="PTHR37951">
    <property type="entry name" value="CYTOPLASMIC PROTEIN-RELATED"/>
    <property type="match status" value="1"/>
</dbReference>
<dbReference type="InterPro" id="IPR010657">
    <property type="entry name" value="ImpA_N"/>
</dbReference>
<dbReference type="Proteomes" id="UP000028630">
    <property type="component" value="Unassembled WGS sequence"/>
</dbReference>
<keyword evidence="3" id="KW-1185">Reference proteome</keyword>
<protein>
    <submittedName>
        <fullName evidence="2">ImpA family protein</fullName>
    </submittedName>
</protein>
<dbReference type="EMBL" id="JMTB01000118">
    <property type="protein sequence ID" value="KFB99013.1"/>
    <property type="molecule type" value="Genomic_DNA"/>
</dbReference>
<dbReference type="AlphaFoldDB" id="A0A084ZNG9"/>
<dbReference type="Pfam" id="PF06812">
    <property type="entry name" value="ImpA_N"/>
    <property type="match status" value="1"/>
</dbReference>
<dbReference type="PANTHER" id="PTHR37951:SF1">
    <property type="entry name" value="TYPE VI SECRETION SYSTEM COMPONENT TSSA1"/>
    <property type="match status" value="1"/>
</dbReference>
<feature type="domain" description="ImpA N-terminal" evidence="1">
    <location>
        <begin position="13"/>
        <end position="121"/>
    </location>
</feature>